<dbReference type="InterPro" id="IPR055180">
    <property type="entry name" value="HsdR_RecA-like_helicase_dom_2"/>
</dbReference>
<gene>
    <name evidence="13" type="ORF">F5985_03780</name>
</gene>
<evidence type="ECO:0000259" key="12">
    <source>
        <dbReference type="PROSITE" id="PS51192"/>
    </source>
</evidence>
<keyword evidence="8 10" id="KW-0067">ATP-binding</keyword>
<sequence>MTTVGQIEKATQARVVALFQQRLGYRYLGNWIDRDNSNIDQHLLQAWLQARGVADTLISRALHEFNRVASDSSKSLYDRNKAVYEMLRYGIKVQPGAGENRVTVWLIDWQNSEANDFGVAEEVSVKGADLANAAKASTKRPDVVLYVNGIALGVLELKRSTVSVSEGIRQNLDNQKKEFIQPFFSTMQWVMAGNDTEGLRYATTETPEKYWLQWVEPDGPHASEPNLLDRQLLQVCGKRRLLELIHDFIVFDAGIKKVCRQNQYFGIKAAQDFIRRREGGIIWHTQGSGKSLTMVWLAKWIRENRPGSRVLIITDRTELDQQIEKVFKGVHEQIYRSKSGADLVDKLNGIEESLLCSLVHKFGRAGAREADDDNGEGTKAFIEALQKLPADFLAKGEIYVFVDECHRTQSGDLHQAMKALLPSALFIGFTGTPLLKADKQKSIEVFGRYIHTYKFDQAVREGVVLDLRYEARDVDQSITSQAKVDQWFDAKTRGLNAIAKAQLKQKWGTMQRVLSSQSRLEQIVADVMLDMATKPRLMDGHGNAMLVAGSIFEACKFYELFAKTELKGHCAIVTSYQPNVADTKGETTGAGDTDNLSKYQIYAQMLSDWFNEPLDKAITKAELFEQEVKKKFIDEPGQMKLLIVVDKLLTGFDAPSASYLYIDKQMRDHGLFQAICRVNRLDGDDKTYGYIVDYKDLFKSLEGAVADYTSGALDGFDKEDVAGLLENRLEKAREDLEDALEAVRAVCELVAPPRDSAAYRHYFCCQQAGNAEQLKDNEAKRLQLYKHVAALIRAFASIASELAEAGYTATEIERIKADVDHYAKVRDEIKLASGDYIDLKAYEPAMRHLIDTYIRAEESEKISAFDDLSLIQLIVERGPDALAALPERVKKDQEAVAETIENNVRKLIINESPVDPAYYDKMSSLLDALIEQRRKGVFDYKEYLARIAELSKQVAQPHSANPGTPATIKTASQKALYNNLWQDEGLALQMDGAIKGSSQDGWKANTMKTKLVRKAIRTVLEPALTAKALEGFGGVQEPGVGYMLEAETTRILELAKNQHDY</sequence>
<evidence type="ECO:0000256" key="10">
    <source>
        <dbReference type="RuleBase" id="RU364115"/>
    </source>
</evidence>
<organism evidence="13 14">
    <name type="scientific">Malikia spinosa</name>
    <dbReference type="NCBI Taxonomy" id="86180"/>
    <lineage>
        <taxon>Bacteria</taxon>
        <taxon>Pseudomonadati</taxon>
        <taxon>Pseudomonadota</taxon>
        <taxon>Betaproteobacteria</taxon>
        <taxon>Burkholderiales</taxon>
        <taxon>Comamonadaceae</taxon>
        <taxon>Malikia</taxon>
    </lineage>
</organism>
<dbReference type="SUPFAM" id="SSF52540">
    <property type="entry name" value="P-loop containing nucleoside triphosphate hydrolases"/>
    <property type="match status" value="2"/>
</dbReference>
<reference evidence="13 14" key="1">
    <citation type="submission" date="2019-09" db="EMBL/GenBank/DDBJ databases">
        <title>Identification of Malikia spinosa a prominent benzene-, toluene-, and ethylbenzene-degrading bacterium: enrichment, isolation and whole genome sequencing.</title>
        <authorList>
            <person name="Tancsics A."/>
            <person name="Revesz F."/>
            <person name="Kriszt B."/>
        </authorList>
    </citation>
    <scope>NUCLEOTIDE SEQUENCE [LARGE SCALE GENOMIC DNA]</scope>
    <source>
        <strain evidence="13 14">AB6</strain>
    </source>
</reference>
<dbReference type="SMART" id="SM00487">
    <property type="entry name" value="DEXDc"/>
    <property type="match status" value="1"/>
</dbReference>
<comment type="similarity">
    <text evidence="2 10">Belongs to the HsdR family.</text>
</comment>
<dbReference type="Pfam" id="PF18766">
    <property type="entry name" value="SWI2_SNF2"/>
    <property type="match status" value="1"/>
</dbReference>
<dbReference type="PANTHER" id="PTHR30195:SF15">
    <property type="entry name" value="TYPE I RESTRICTION ENZYME HINDI ENDONUCLEASE SUBUNIT"/>
    <property type="match status" value="1"/>
</dbReference>
<proteinExistence type="inferred from homology"/>
<keyword evidence="4 10" id="KW-0547">Nucleotide-binding</keyword>
<evidence type="ECO:0000313" key="14">
    <source>
        <dbReference type="Proteomes" id="UP000481947"/>
    </source>
</evidence>
<evidence type="ECO:0000256" key="4">
    <source>
        <dbReference type="ARBA" id="ARBA00022741"/>
    </source>
</evidence>
<evidence type="ECO:0000256" key="1">
    <source>
        <dbReference type="ARBA" id="ARBA00000851"/>
    </source>
</evidence>
<dbReference type="GO" id="GO:0005524">
    <property type="term" value="F:ATP binding"/>
    <property type="evidence" value="ECO:0007669"/>
    <property type="project" value="UniProtKB-KW"/>
</dbReference>
<evidence type="ECO:0000256" key="2">
    <source>
        <dbReference type="ARBA" id="ARBA00008598"/>
    </source>
</evidence>
<dbReference type="Pfam" id="PF22679">
    <property type="entry name" value="T1R_D3-like"/>
    <property type="match status" value="1"/>
</dbReference>
<dbReference type="InterPro" id="IPR007409">
    <property type="entry name" value="Restrct_endonuc_type1_HsdR_N"/>
</dbReference>
<dbReference type="RefSeq" id="WP_161124369.1">
    <property type="nucleotide sequence ID" value="NZ_VYSB01000002.1"/>
</dbReference>
<evidence type="ECO:0000256" key="9">
    <source>
        <dbReference type="ARBA" id="ARBA00023125"/>
    </source>
</evidence>
<accession>A0A7C9IWG6</accession>
<keyword evidence="11" id="KW-0175">Coiled coil</keyword>
<dbReference type="GO" id="GO:0009035">
    <property type="term" value="F:type I site-specific deoxyribonuclease activity"/>
    <property type="evidence" value="ECO:0007669"/>
    <property type="project" value="UniProtKB-EC"/>
</dbReference>
<keyword evidence="5 10" id="KW-0680">Restriction system</keyword>
<dbReference type="InterPro" id="IPR040980">
    <property type="entry name" value="SWI2_SNF2"/>
</dbReference>
<dbReference type="NCBIfam" id="TIGR00348">
    <property type="entry name" value="hsdR"/>
    <property type="match status" value="1"/>
</dbReference>
<feature type="coiled-coil region" evidence="11">
    <location>
        <begin position="722"/>
        <end position="749"/>
    </location>
</feature>
<comment type="catalytic activity">
    <reaction evidence="1 10">
        <text>Endonucleolytic cleavage of DNA to give random double-stranded fragments with terminal 5'-phosphates, ATP is simultaneously hydrolyzed.</text>
        <dbReference type="EC" id="3.1.21.3"/>
    </reaction>
</comment>
<comment type="function">
    <text evidence="10">Subunit R is required for both nuclease and ATPase activities, but not for modification.</text>
</comment>
<comment type="subunit">
    <text evidence="10">The type I restriction/modification system is composed of three polypeptides R, M and S.</text>
</comment>
<evidence type="ECO:0000256" key="7">
    <source>
        <dbReference type="ARBA" id="ARBA00022801"/>
    </source>
</evidence>
<dbReference type="InterPro" id="IPR051268">
    <property type="entry name" value="Type-I_R_enzyme_R_subunit"/>
</dbReference>
<dbReference type="Gene3D" id="3.90.1570.50">
    <property type="match status" value="1"/>
</dbReference>
<dbReference type="AlphaFoldDB" id="A0A7C9IWG6"/>
<keyword evidence="6" id="KW-0255">Endonuclease</keyword>
<keyword evidence="7 10" id="KW-0378">Hydrolase</keyword>
<feature type="domain" description="Helicase ATP-binding" evidence="12">
    <location>
        <begin position="271"/>
        <end position="451"/>
    </location>
</feature>
<name>A0A7C9IWG6_9BURK</name>
<keyword evidence="3" id="KW-0540">Nuclease</keyword>
<evidence type="ECO:0000256" key="3">
    <source>
        <dbReference type="ARBA" id="ARBA00022722"/>
    </source>
</evidence>
<dbReference type="EMBL" id="VYSB01000002">
    <property type="protein sequence ID" value="MYZ51273.1"/>
    <property type="molecule type" value="Genomic_DNA"/>
</dbReference>
<dbReference type="Pfam" id="PF04313">
    <property type="entry name" value="HSDR_N"/>
    <property type="match status" value="1"/>
</dbReference>
<dbReference type="Gene3D" id="3.40.50.300">
    <property type="entry name" value="P-loop containing nucleotide triphosphate hydrolases"/>
    <property type="match status" value="2"/>
</dbReference>
<dbReference type="InterPro" id="IPR014001">
    <property type="entry name" value="Helicase_ATP-bd"/>
</dbReference>
<dbReference type="PANTHER" id="PTHR30195">
    <property type="entry name" value="TYPE I SITE-SPECIFIC DEOXYRIBONUCLEASE PROTEIN SUBUNIT M AND R"/>
    <property type="match status" value="1"/>
</dbReference>
<evidence type="ECO:0000256" key="11">
    <source>
        <dbReference type="SAM" id="Coils"/>
    </source>
</evidence>
<dbReference type="GO" id="GO:0003677">
    <property type="term" value="F:DNA binding"/>
    <property type="evidence" value="ECO:0007669"/>
    <property type="project" value="UniProtKB-KW"/>
</dbReference>
<keyword evidence="9 10" id="KW-0238">DNA-binding</keyword>
<comment type="caution">
    <text evidence="13">The sequence shown here is derived from an EMBL/GenBank/DDBJ whole genome shotgun (WGS) entry which is preliminary data.</text>
</comment>
<dbReference type="InterPro" id="IPR027417">
    <property type="entry name" value="P-loop_NTPase"/>
</dbReference>
<protein>
    <recommendedName>
        <fullName evidence="10">Type I restriction enzyme endonuclease subunit</fullName>
        <shortName evidence="10">R protein</shortName>
        <ecNumber evidence="10">3.1.21.3</ecNumber>
    </recommendedName>
</protein>
<dbReference type="Proteomes" id="UP000481947">
    <property type="component" value="Unassembled WGS sequence"/>
</dbReference>
<dbReference type="CDD" id="cd18800">
    <property type="entry name" value="SF2_C_EcoR124I-like"/>
    <property type="match status" value="1"/>
</dbReference>
<dbReference type="EC" id="3.1.21.3" evidence="10"/>
<dbReference type="GO" id="GO:0009307">
    <property type="term" value="P:DNA restriction-modification system"/>
    <property type="evidence" value="ECO:0007669"/>
    <property type="project" value="UniProtKB-KW"/>
</dbReference>
<evidence type="ECO:0000256" key="6">
    <source>
        <dbReference type="ARBA" id="ARBA00022759"/>
    </source>
</evidence>
<evidence type="ECO:0000256" key="5">
    <source>
        <dbReference type="ARBA" id="ARBA00022747"/>
    </source>
</evidence>
<dbReference type="PROSITE" id="PS51192">
    <property type="entry name" value="HELICASE_ATP_BIND_1"/>
    <property type="match status" value="1"/>
</dbReference>
<dbReference type="CDD" id="cd22332">
    <property type="entry name" value="HsdR_N"/>
    <property type="match status" value="1"/>
</dbReference>
<evidence type="ECO:0000256" key="8">
    <source>
        <dbReference type="ARBA" id="ARBA00022840"/>
    </source>
</evidence>
<evidence type="ECO:0000313" key="13">
    <source>
        <dbReference type="EMBL" id="MYZ51273.1"/>
    </source>
</evidence>
<dbReference type="InterPro" id="IPR004473">
    <property type="entry name" value="Restrct_endonuc_typeI_HsdR"/>
</dbReference>
<dbReference type="CDD" id="cd18030">
    <property type="entry name" value="DEXHc_RE_I_HsdR"/>
    <property type="match status" value="1"/>
</dbReference>